<comment type="caution">
    <text evidence="2">The sequence shown here is derived from an EMBL/GenBank/DDBJ whole genome shotgun (WGS) entry which is preliminary data.</text>
</comment>
<sequence length="102" mass="11946">MNNKQIKHSITYFFIVLFLSMKMVGLHALTHEENDEHAIHCNICDHTITSNLYPSIVPDAQECTLVHTDLFFNKEVIKQYRFTYTNNIATNRLFCRPPPFSL</sequence>
<keyword evidence="1" id="KW-1133">Transmembrane helix</keyword>
<organism evidence="2 3">
    <name type="scientific">Lacinutrix gracilariae</name>
    <dbReference type="NCBI Taxonomy" id="1747198"/>
    <lineage>
        <taxon>Bacteria</taxon>
        <taxon>Pseudomonadati</taxon>
        <taxon>Bacteroidota</taxon>
        <taxon>Flavobacteriia</taxon>
        <taxon>Flavobacteriales</taxon>
        <taxon>Flavobacteriaceae</taxon>
        <taxon>Lacinutrix</taxon>
    </lineage>
</organism>
<feature type="transmembrane region" description="Helical" evidence="1">
    <location>
        <begin position="12"/>
        <end position="30"/>
    </location>
</feature>
<dbReference type="RefSeq" id="WP_379901146.1">
    <property type="nucleotide sequence ID" value="NZ_JBHULM010000007.1"/>
</dbReference>
<evidence type="ECO:0000313" key="2">
    <source>
        <dbReference type="EMBL" id="MFD2541438.1"/>
    </source>
</evidence>
<evidence type="ECO:0000313" key="3">
    <source>
        <dbReference type="Proteomes" id="UP001597467"/>
    </source>
</evidence>
<dbReference type="EMBL" id="JBHULM010000007">
    <property type="protein sequence ID" value="MFD2541438.1"/>
    <property type="molecule type" value="Genomic_DNA"/>
</dbReference>
<keyword evidence="3" id="KW-1185">Reference proteome</keyword>
<reference evidence="3" key="1">
    <citation type="journal article" date="2019" name="Int. J. Syst. Evol. Microbiol.">
        <title>The Global Catalogue of Microorganisms (GCM) 10K type strain sequencing project: providing services to taxonomists for standard genome sequencing and annotation.</title>
        <authorList>
            <consortium name="The Broad Institute Genomics Platform"/>
            <consortium name="The Broad Institute Genome Sequencing Center for Infectious Disease"/>
            <person name="Wu L."/>
            <person name="Ma J."/>
        </authorList>
    </citation>
    <scope>NUCLEOTIDE SEQUENCE [LARGE SCALE GENOMIC DNA]</scope>
    <source>
        <strain evidence="3">KCTC 42808</strain>
    </source>
</reference>
<name>A0ABW5JZ50_9FLAO</name>
<dbReference type="Proteomes" id="UP001597467">
    <property type="component" value="Unassembled WGS sequence"/>
</dbReference>
<keyword evidence="1" id="KW-0812">Transmembrane</keyword>
<keyword evidence="1" id="KW-0472">Membrane</keyword>
<accession>A0ABW5JZ50</accession>
<proteinExistence type="predicted"/>
<gene>
    <name evidence="2" type="ORF">ACFSSB_03840</name>
</gene>
<protein>
    <submittedName>
        <fullName evidence="2">Uncharacterized protein</fullName>
    </submittedName>
</protein>
<evidence type="ECO:0000256" key="1">
    <source>
        <dbReference type="SAM" id="Phobius"/>
    </source>
</evidence>